<feature type="coiled-coil region" evidence="1">
    <location>
        <begin position="61"/>
        <end position="88"/>
    </location>
</feature>
<evidence type="ECO:0000256" key="1">
    <source>
        <dbReference type="SAM" id="Coils"/>
    </source>
</evidence>
<dbReference type="GO" id="GO:0016788">
    <property type="term" value="F:hydrolase activity, acting on ester bonds"/>
    <property type="evidence" value="ECO:0007669"/>
    <property type="project" value="InterPro"/>
</dbReference>
<proteinExistence type="predicted"/>
<protein>
    <submittedName>
        <fullName evidence="3">Endoribonuclease SymE</fullName>
    </submittedName>
</protein>
<reference evidence="3 4" key="1">
    <citation type="submission" date="2015-09" db="EMBL/GenBank/DDBJ databases">
        <authorList>
            <consortium name="Pathogen Informatics"/>
        </authorList>
    </citation>
    <scope>NUCLEOTIDE SEQUENCE [LARGE SCALE GENOMIC DNA]</scope>
    <source>
        <strain evidence="3 4">2789STDY5608838</strain>
    </source>
</reference>
<organism evidence="3 4">
    <name type="scientific">Blautia obeum</name>
    <dbReference type="NCBI Taxonomy" id="40520"/>
    <lineage>
        <taxon>Bacteria</taxon>
        <taxon>Bacillati</taxon>
        <taxon>Bacillota</taxon>
        <taxon>Clostridia</taxon>
        <taxon>Lachnospirales</taxon>
        <taxon>Lachnospiraceae</taxon>
        <taxon>Blautia</taxon>
    </lineage>
</organism>
<evidence type="ECO:0000313" key="4">
    <source>
        <dbReference type="Proteomes" id="UP000095447"/>
    </source>
</evidence>
<dbReference type="InterPro" id="IPR014944">
    <property type="entry name" value="Toxin_SymE-like"/>
</dbReference>
<dbReference type="Pfam" id="PF08845">
    <property type="entry name" value="SymE_toxin"/>
    <property type="match status" value="1"/>
</dbReference>
<gene>
    <name evidence="3" type="ORF">ERS852395_00065</name>
</gene>
<feature type="domain" description="Toxin SymE-like" evidence="2">
    <location>
        <begin position="14"/>
        <end position="55"/>
    </location>
</feature>
<evidence type="ECO:0000313" key="3">
    <source>
        <dbReference type="EMBL" id="CUN36631.1"/>
    </source>
</evidence>
<dbReference type="GO" id="GO:0003723">
    <property type="term" value="F:RNA binding"/>
    <property type="evidence" value="ECO:0007669"/>
    <property type="project" value="InterPro"/>
</dbReference>
<keyword evidence="1" id="KW-0175">Coiled coil</keyword>
<dbReference type="AlphaFoldDB" id="A0A173WAZ4"/>
<dbReference type="RefSeq" id="WP_055052400.1">
    <property type="nucleotide sequence ID" value="NZ_CYZA01000001.1"/>
</dbReference>
<dbReference type="Proteomes" id="UP000095447">
    <property type="component" value="Unassembled WGS sequence"/>
</dbReference>
<accession>A0A173WAZ4</accession>
<dbReference type="GO" id="GO:0005737">
    <property type="term" value="C:cytoplasm"/>
    <property type="evidence" value="ECO:0007669"/>
    <property type="project" value="InterPro"/>
</dbReference>
<dbReference type="GO" id="GO:0016070">
    <property type="term" value="P:RNA metabolic process"/>
    <property type="evidence" value="ECO:0007669"/>
    <property type="project" value="InterPro"/>
</dbReference>
<evidence type="ECO:0000259" key="2">
    <source>
        <dbReference type="Pfam" id="PF08845"/>
    </source>
</evidence>
<sequence length="107" mass="12413">MKNQKIRSMKVHEQSGYNYKATPTIILKGQWLKEMGFEIGDYISVSCEDGKLIITQDAEKATMAKAETEFMEKEMKKLQKRFQAEKEQLHAQFVAESSTEYNGREVQ</sequence>
<dbReference type="EMBL" id="CYZA01000001">
    <property type="protein sequence ID" value="CUN36631.1"/>
    <property type="molecule type" value="Genomic_DNA"/>
</dbReference>
<name>A0A173WAZ4_9FIRM</name>